<evidence type="ECO:0000313" key="4">
    <source>
        <dbReference type="Proteomes" id="UP000216446"/>
    </source>
</evidence>
<keyword evidence="1" id="KW-1133">Transmembrane helix</keyword>
<feature type="transmembrane region" description="Helical" evidence="1">
    <location>
        <begin position="325"/>
        <end position="347"/>
    </location>
</feature>
<protein>
    <recommendedName>
        <fullName evidence="2">DUF6798 domain-containing protein</fullName>
    </recommendedName>
</protein>
<dbReference type="RefSeq" id="WP_094548219.1">
    <property type="nucleotide sequence ID" value="NZ_MQWB01000001.1"/>
</dbReference>
<gene>
    <name evidence="3" type="ORF">BSZ36_09335</name>
</gene>
<feature type="domain" description="DUF6798" evidence="2">
    <location>
        <begin position="422"/>
        <end position="481"/>
    </location>
</feature>
<keyword evidence="1" id="KW-0812">Transmembrane</keyword>
<accession>A0A259TZZ8</accession>
<dbReference type="EMBL" id="MQWB01000001">
    <property type="protein sequence ID" value="OZC03158.1"/>
    <property type="molecule type" value="Genomic_DNA"/>
</dbReference>
<dbReference type="AlphaFoldDB" id="A0A259TZZ8"/>
<comment type="caution">
    <text evidence="3">The sequence shown here is derived from an EMBL/GenBank/DDBJ whole genome shotgun (WGS) entry which is preliminary data.</text>
</comment>
<feature type="transmembrane region" description="Helical" evidence="1">
    <location>
        <begin position="169"/>
        <end position="202"/>
    </location>
</feature>
<feature type="transmembrane region" description="Helical" evidence="1">
    <location>
        <begin position="89"/>
        <end position="110"/>
    </location>
</feature>
<keyword evidence="4" id="KW-1185">Reference proteome</keyword>
<dbReference type="InParanoid" id="A0A259TZZ8"/>
<evidence type="ECO:0000313" key="3">
    <source>
        <dbReference type="EMBL" id="OZC03158.1"/>
    </source>
</evidence>
<reference evidence="3 4" key="1">
    <citation type="submission" date="2016-11" db="EMBL/GenBank/DDBJ databases">
        <title>Study of marine rhodopsin-containing bacteria.</title>
        <authorList>
            <person name="Yoshizawa S."/>
            <person name="Kumagai Y."/>
            <person name="Kogure K."/>
        </authorList>
    </citation>
    <scope>NUCLEOTIDE SEQUENCE [LARGE SCALE GENOMIC DNA]</scope>
    <source>
        <strain evidence="3 4">SG-29</strain>
    </source>
</reference>
<organism evidence="3 4">
    <name type="scientific">Rubricoccus marinus</name>
    <dbReference type="NCBI Taxonomy" id="716817"/>
    <lineage>
        <taxon>Bacteria</taxon>
        <taxon>Pseudomonadati</taxon>
        <taxon>Rhodothermota</taxon>
        <taxon>Rhodothermia</taxon>
        <taxon>Rhodothermales</taxon>
        <taxon>Rubricoccaceae</taxon>
        <taxon>Rubricoccus</taxon>
    </lineage>
</organism>
<feature type="transmembrane region" description="Helical" evidence="1">
    <location>
        <begin position="237"/>
        <end position="260"/>
    </location>
</feature>
<dbReference type="Pfam" id="PF20604">
    <property type="entry name" value="DUF6798"/>
    <property type="match status" value="1"/>
</dbReference>
<name>A0A259TZZ8_9BACT</name>
<proteinExistence type="predicted"/>
<evidence type="ECO:0000256" key="1">
    <source>
        <dbReference type="SAM" id="Phobius"/>
    </source>
</evidence>
<evidence type="ECO:0000259" key="2">
    <source>
        <dbReference type="Pfam" id="PF20604"/>
    </source>
</evidence>
<dbReference type="Proteomes" id="UP000216446">
    <property type="component" value="Unassembled WGS sequence"/>
</dbReference>
<keyword evidence="1" id="KW-0472">Membrane</keyword>
<dbReference type="InterPro" id="IPR046477">
    <property type="entry name" value="DUF6798"/>
</dbReference>
<sequence length="547" mass="59396">MQKTPPFPRRDRPVAFLAGALVAFLHPLLYGYSWGGGDQDDLIPPILARLNTSLFSNDAYVQGQLDGLTIRAAYQAVLTGLGRFISPEAAVSLLHVLTLIGAGAMVFALARAMHARRSASLLASVLACLVLPRFTLGGNHLVYSMLTPEGIAWVGALAAITIYLKEHVFIAALVLGVTCWFHPLVGFLTLIVLGVVSVYEVFKEEQEKPKRTAAQEADYQMDYVLGRGRQRRKAWKGWPPTTFIGGTLLIALPVVGPAILRQSASGGGDFPAGLNAFKLYVELRHPHHLLPSAFGAVEWISFLVLVAIGVGGYVLAARERRVVRLLFPTLLGATFLALAIVATYAIYEFDSLAIARAQVFKLTVLVNVALCIGIAAGALSLLQNDARRKLDDLLRKKAPLYIAAAVLCFLGFRDVRTPEVYDTRGVARWAQRETPASAVFLVPPSMDTFRVPSRRNVVVTWKSVPFRADLGAGWWARISDIAPLGAVPDRGRGLVEALDVAYASNSDEQWRALAEKYNAEYAIVPAGTESSLPVAETSGAWSILDLR</sequence>
<feature type="transmembrane region" description="Helical" evidence="1">
    <location>
        <begin position="359"/>
        <end position="382"/>
    </location>
</feature>
<dbReference type="OrthoDB" id="476064at2"/>
<feature type="transmembrane region" description="Helical" evidence="1">
    <location>
        <begin position="299"/>
        <end position="316"/>
    </location>
</feature>